<dbReference type="Proteomes" id="UP001500603">
    <property type="component" value="Unassembled WGS sequence"/>
</dbReference>
<keyword evidence="2" id="KW-1185">Reference proteome</keyword>
<dbReference type="EMBL" id="BAABJM010000003">
    <property type="protein sequence ID" value="GAA5059399.1"/>
    <property type="molecule type" value="Genomic_DNA"/>
</dbReference>
<evidence type="ECO:0000313" key="2">
    <source>
        <dbReference type="Proteomes" id="UP001500603"/>
    </source>
</evidence>
<accession>A0ABP9KLC7</accession>
<name>A0ABP9KLC7_9NOCA</name>
<reference evidence="2" key="1">
    <citation type="journal article" date="2019" name="Int. J. Syst. Evol. Microbiol.">
        <title>The Global Catalogue of Microorganisms (GCM) 10K type strain sequencing project: providing services to taxonomists for standard genome sequencing and annotation.</title>
        <authorList>
            <consortium name="The Broad Institute Genomics Platform"/>
            <consortium name="The Broad Institute Genome Sequencing Center for Infectious Disease"/>
            <person name="Wu L."/>
            <person name="Ma J."/>
        </authorList>
    </citation>
    <scope>NUCLEOTIDE SEQUENCE [LARGE SCALE GENOMIC DNA]</scope>
    <source>
        <strain evidence="2">JCM 18298</strain>
    </source>
</reference>
<sequence length="60" mass="6604">MRGWSESDPAAAGYYEKFALRRNRGKRSTRGAVAVCDTERCAAAVSGMGHDAKNRDNAWQ</sequence>
<gene>
    <name evidence="1" type="ORF">GCM10023318_39860</name>
</gene>
<proteinExistence type="predicted"/>
<protein>
    <submittedName>
        <fullName evidence="1">Uncharacterized protein</fullName>
    </submittedName>
</protein>
<evidence type="ECO:0000313" key="1">
    <source>
        <dbReference type="EMBL" id="GAA5059399.1"/>
    </source>
</evidence>
<comment type="caution">
    <text evidence="1">The sequence shown here is derived from an EMBL/GenBank/DDBJ whole genome shotgun (WGS) entry which is preliminary data.</text>
</comment>
<organism evidence="1 2">
    <name type="scientific">Nocardia callitridis</name>
    <dbReference type="NCBI Taxonomy" id="648753"/>
    <lineage>
        <taxon>Bacteria</taxon>
        <taxon>Bacillati</taxon>
        <taxon>Actinomycetota</taxon>
        <taxon>Actinomycetes</taxon>
        <taxon>Mycobacteriales</taxon>
        <taxon>Nocardiaceae</taxon>
        <taxon>Nocardia</taxon>
    </lineage>
</organism>